<proteinExistence type="predicted"/>
<dbReference type="Proteomes" id="UP000240608">
    <property type="component" value="Unassembled WGS sequence"/>
</dbReference>
<evidence type="ECO:0000313" key="2">
    <source>
        <dbReference type="EMBL" id="PTB88383.1"/>
    </source>
</evidence>
<keyword evidence="1" id="KW-0732">Signal</keyword>
<gene>
    <name evidence="2" type="ORF">C9994_17795</name>
</gene>
<evidence type="ECO:0000256" key="1">
    <source>
        <dbReference type="SAM" id="SignalP"/>
    </source>
</evidence>
<protein>
    <submittedName>
        <fullName evidence="2">Uncharacterized protein</fullName>
    </submittedName>
</protein>
<organism evidence="2 3">
    <name type="scientific">Marivirga lumbricoides</name>
    <dbReference type="NCBI Taxonomy" id="1046115"/>
    <lineage>
        <taxon>Bacteria</taxon>
        <taxon>Pseudomonadati</taxon>
        <taxon>Bacteroidota</taxon>
        <taxon>Cytophagia</taxon>
        <taxon>Cytophagales</taxon>
        <taxon>Marivirgaceae</taxon>
        <taxon>Marivirga</taxon>
    </lineage>
</organism>
<sequence length="134" mass="15481">MSKILLSLFLFLLSFSVLGQLNAAEDLAKDYTKSLTDSCLTHIEKYLKPSKKMIEALGCFMPVYRVELESELLSKQEKTLKDTLSEIESDSDLTYLGIKKIYLEEEDECTHREVMKFQLFFRVLSSSNKIHKIS</sequence>
<feature type="non-terminal residue" evidence="2">
    <location>
        <position position="134"/>
    </location>
</feature>
<name>A0A2T4D3K6_9BACT</name>
<evidence type="ECO:0000313" key="3">
    <source>
        <dbReference type="Proteomes" id="UP000240608"/>
    </source>
</evidence>
<reference evidence="2 3" key="1">
    <citation type="submission" date="2018-03" db="EMBL/GenBank/DDBJ databases">
        <title>Cross-interface Injection: A General Nanoliter Liquid Handling Method Applied to Single Cells Genome Amplification Automated Nanoliter Liquid Handling Applied to Single Cell Multiple Displacement Amplification.</title>
        <authorList>
            <person name="Yun J."/>
            <person name="Xu P."/>
            <person name="Xu J."/>
            <person name="Dai X."/>
            <person name="Wang Y."/>
            <person name="Zheng X."/>
            <person name="Cao C."/>
            <person name="Yi Q."/>
            <person name="Zhu Y."/>
            <person name="Wang L."/>
            <person name="Dong Z."/>
            <person name="Huang Y."/>
            <person name="Huang L."/>
            <person name="Du W."/>
        </authorList>
    </citation>
    <scope>NUCLEOTIDE SEQUENCE [LARGE SCALE GENOMIC DNA]</scope>
    <source>
        <strain evidence="2 3">Z-D1-2</strain>
    </source>
</reference>
<dbReference type="EMBL" id="PYVU01000751">
    <property type="protein sequence ID" value="PTB88383.1"/>
    <property type="molecule type" value="Genomic_DNA"/>
</dbReference>
<feature type="chain" id="PRO_5015437852" evidence="1">
    <location>
        <begin position="20"/>
        <end position="134"/>
    </location>
</feature>
<comment type="caution">
    <text evidence="2">The sequence shown here is derived from an EMBL/GenBank/DDBJ whole genome shotgun (WGS) entry which is preliminary data.</text>
</comment>
<dbReference type="AlphaFoldDB" id="A0A2T4D3K6"/>
<feature type="signal peptide" evidence="1">
    <location>
        <begin position="1"/>
        <end position="19"/>
    </location>
</feature>
<accession>A0A2T4D3K6</accession>